<sequence length="1884" mass="210569">MTYVNIVLSDKGWILERLAREISIRLPYVRYGLAIDPTADIQYYMTYSTWIKKISKVEVACFTHLEIAEPARKKFFDVSKSVDFCVAQSDLYAEMLADTGIDNVVTISPGVDLDNLQPKVKIGVVGRTYHTGRKGEGLVRQVMDIPGIEWHFTGEGWPGPALKIPDGKMSDFYNSMDYILVPALYEGGPMSVAEALACGRPVIAPPIGWVSAFPHIEYKTGDAHDLRRVLLDVVAQRNQLRASVLDRTWDAWAAGHDKLFQMLVREHDLAPLEATSATSISVGLVMHGNEGKSLGGPSVRVPRTADHLRRIGFDSQVINFPDPAIKNVDLLHGFNVWSPISARDLTRNAIENDKPFVLSSIFLDLSEREFWHDRLISIFEHTADPHAIDDQIARSRAQFLRDRAQGVFSTEGMPGHFQLTREMVRLADHVILLSEKEKSALSEMGAVPKSSTIVHNPVDAERFGNADPSLFANETGLTDYILCVARIEPRKNQLMLLHALRDLDLPIVLFGHIGSRQYEKLIDRYRKDNVHIFGRISPDDPLLASAIAGARVFTLPSWSEGAPLAALEAAASGATMVLSDRSSEPEYFGDFARYCDPADPQSIRDAILEAYENPLDANGKAALKQFVAKNFSWEQYARKTGEVYEATLKERAQRPKPVTAVQQVKSTVGKRRIILDVTTSCHHKGRWTGISRSEMSLAQALRHNDDIELGFVAWHQGLKRFVDIPSDALHQDYLRTYFEQSIPQNPRPVSIADGDTLIISGSAWMQNIVYAEQCVELTNRFKMNFVFIVYDIIPTIFPFWFEEKYSPIFTRNLSTLLKRSNRIFAISKHTKKDIESFSLNNSIEIPKIDIFYIGETIDESRTGAEMVPDSAIIERFCNQKFILNVGAIHFRKNHRLLYDVWTMLIEKYGRRCPHLVLVGGVGWNGHDVARAFREDKRMHGLVHILENINDATLNWLYENCLFTAYPSLYEGWGLPVAESLSRGKICIASSASSVPEIAPALTDFVDPLDIRGWYTCIDMYATSTALREARELEIRTAYTPRSWETATTRLIADIQTQTDAPFARSSYTVGTPLKLVGSDAALFKSGGWHISESWGIWSSSHSSKLRLNLSEPAQGKMVLTILARALAQENEPVQTGVRVNDAHVGTIVFYKGAELSVSFSIPACAIEGCKVVDIEFVTDNLIRPKALSPKSTDNRNLGVGVMEVAIMPLQEFHFADRGQHSSRTAIPPFKVDQPLWLIGNPKINSFFGSAVAVHPAWGVRAKSGPLKLVLNVHEQLERDMILAVTYRACATVDHPVRILVTDHFGNIVGKFEAVDDCLHTVRLPISVALRRLSTPIKLVFNCSATSTPHALGIGHFSEAFGIGLFEVVMETGLKALPDRIQDEDASPLPAGGAIDFERDQDAIRYLDRSFWNPAERGGVWTRGNRGRLVFALPQGHRSDFVMELVGAPYRPFENGWEPICLVNGIKQQSTIVQDKEKTRLFIYVSIRSIQESWRDIPIVRIEFETSSAIPFIHGRISDDRDIGFFLKHLRIHSESYTALPVNYQDKLCFGLHNDMGYLDGGPHLRLPSWYDREETGCWSRGRVGRIVMSLAQQPNEDFQLEIIGFPYIRIDDGNALSIKVNGITQNFSIAPQGFDDRILVTVSTASLADTWDETIQLKIDLSVDFIGVPALEEGSYDHRSLGFFIKTLAVMDGALPVLGMTESHTPATSSTHVSLETELLEAPEQEQIYLDPDSWYAREEDGVWSIGTTGHVTIILPQAAREDFLLKIHGVPFISHEDGNLVSIVINGLAFDVEPNSYDHYGSYEIHVPSSVTDLNEALLELKIEIRTLLSGCPAEMGQSSDERNLGFYLKDLFVGPIEPFDASPSVTIDNALENQGHSDSQIS</sequence>
<protein>
    <recommendedName>
        <fullName evidence="1">Glycosyl transferase family 1 domain-containing protein</fullName>
    </recommendedName>
</protein>
<dbReference type="Gene3D" id="3.40.50.2000">
    <property type="entry name" value="Glycogen Phosphorylase B"/>
    <property type="match status" value="4"/>
</dbReference>
<gene>
    <name evidence="2" type="ORF">MBESOW_P2789</name>
</gene>
<reference evidence="2 3" key="1">
    <citation type="submission" date="2014-12" db="EMBL/GenBank/DDBJ databases">
        <title>Whole genome sequencing of Sphingobium xenophagum OW59.</title>
        <authorList>
            <person name="Ohta Y."/>
            <person name="Nishi S."/>
            <person name="Hatada Y."/>
        </authorList>
    </citation>
    <scope>NUCLEOTIDE SEQUENCE [LARGE SCALE GENOMIC DNA]</scope>
    <source>
        <strain evidence="2 3">OW59</strain>
    </source>
</reference>
<feature type="domain" description="Glycosyl transferase family 1" evidence="1">
    <location>
        <begin position="878"/>
        <end position="997"/>
    </location>
</feature>
<dbReference type="EMBL" id="BBQY01000017">
    <property type="protein sequence ID" value="GBH31533.1"/>
    <property type="molecule type" value="Genomic_DNA"/>
</dbReference>
<accession>A0A401J4L8</accession>
<dbReference type="GO" id="GO:0016757">
    <property type="term" value="F:glycosyltransferase activity"/>
    <property type="evidence" value="ECO:0007669"/>
    <property type="project" value="InterPro"/>
</dbReference>
<dbReference type="PANTHER" id="PTHR46401">
    <property type="entry name" value="GLYCOSYLTRANSFERASE WBBK-RELATED"/>
    <property type="match status" value="1"/>
</dbReference>
<organism evidence="2 3">
    <name type="scientific">Sphingobium xenophagum</name>
    <dbReference type="NCBI Taxonomy" id="121428"/>
    <lineage>
        <taxon>Bacteria</taxon>
        <taxon>Pseudomonadati</taxon>
        <taxon>Pseudomonadota</taxon>
        <taxon>Alphaproteobacteria</taxon>
        <taxon>Sphingomonadales</taxon>
        <taxon>Sphingomonadaceae</taxon>
        <taxon>Sphingobium</taxon>
    </lineage>
</organism>
<dbReference type="RefSeq" id="WP_130753318.1">
    <property type="nucleotide sequence ID" value="NZ_BBQY01000017.1"/>
</dbReference>
<name>A0A401J4L8_SPHXE</name>
<evidence type="ECO:0000259" key="1">
    <source>
        <dbReference type="Pfam" id="PF00534"/>
    </source>
</evidence>
<dbReference type="Proteomes" id="UP000290975">
    <property type="component" value="Unassembled WGS sequence"/>
</dbReference>
<proteinExistence type="predicted"/>
<evidence type="ECO:0000313" key="3">
    <source>
        <dbReference type="Proteomes" id="UP000290975"/>
    </source>
</evidence>
<dbReference type="GO" id="GO:0009103">
    <property type="term" value="P:lipopolysaccharide biosynthetic process"/>
    <property type="evidence" value="ECO:0007669"/>
    <property type="project" value="TreeGrafter"/>
</dbReference>
<evidence type="ECO:0000313" key="2">
    <source>
        <dbReference type="EMBL" id="GBH31533.1"/>
    </source>
</evidence>
<dbReference type="CDD" id="cd03809">
    <property type="entry name" value="GT4_MtfB-like"/>
    <property type="match status" value="1"/>
</dbReference>
<dbReference type="InterPro" id="IPR001296">
    <property type="entry name" value="Glyco_trans_1"/>
</dbReference>
<dbReference type="Pfam" id="PF00534">
    <property type="entry name" value="Glycos_transf_1"/>
    <property type="match status" value="2"/>
</dbReference>
<dbReference type="Pfam" id="PF13692">
    <property type="entry name" value="Glyco_trans_1_4"/>
    <property type="match status" value="1"/>
</dbReference>
<dbReference type="PANTHER" id="PTHR46401:SF9">
    <property type="entry name" value="MANNOSYLTRANSFERASE A"/>
    <property type="match status" value="1"/>
</dbReference>
<comment type="caution">
    <text evidence="2">The sequence shown here is derived from an EMBL/GenBank/DDBJ whole genome shotgun (WGS) entry which is preliminary data.</text>
</comment>
<dbReference type="SUPFAM" id="SSF53756">
    <property type="entry name" value="UDP-Glycosyltransferase/glycogen phosphorylase"/>
    <property type="match status" value="3"/>
</dbReference>
<feature type="domain" description="Glycosyl transferase family 1" evidence="1">
    <location>
        <begin position="479"/>
        <end position="614"/>
    </location>
</feature>
<keyword evidence="3" id="KW-1185">Reference proteome</keyword>